<sequence length="134" mass="15541">MFGKGRHLYHCVLILSVLFSVLPVAADTPHYGHFELKPTSCVVIAKGKDCYGDLVLSWTLQIPRNVCLYQENKDRPIFCWSKRETGDFSGSFVLSKTSSYLLLDVESKEVLFTDSIVVTWVYKESQKRRRWRLF</sequence>
<evidence type="ECO:0000256" key="1">
    <source>
        <dbReference type="SAM" id="SignalP"/>
    </source>
</evidence>
<dbReference type="OrthoDB" id="5772660at2"/>
<evidence type="ECO:0000313" key="2">
    <source>
        <dbReference type="EMBL" id="GAC14741.1"/>
    </source>
</evidence>
<dbReference type="eggNOG" id="ENOG5032YD2">
    <property type="taxonomic scope" value="Bacteria"/>
</dbReference>
<accession>K6XST5</accession>
<comment type="caution">
    <text evidence="2">The sequence shown here is derived from an EMBL/GenBank/DDBJ whole genome shotgun (WGS) entry which is preliminary data.</text>
</comment>
<gene>
    <name evidence="2" type="ORF">GLIP_2113</name>
</gene>
<dbReference type="Pfam" id="PF11456">
    <property type="entry name" value="DUF3019"/>
    <property type="match status" value="1"/>
</dbReference>
<feature type="chain" id="PRO_5003896920" evidence="1">
    <location>
        <begin position="26"/>
        <end position="134"/>
    </location>
</feature>
<dbReference type="Proteomes" id="UP000006334">
    <property type="component" value="Unassembled WGS sequence"/>
</dbReference>
<protein>
    <submittedName>
        <fullName evidence="2">Uncharacterized protein</fullName>
    </submittedName>
</protein>
<dbReference type="RefSeq" id="WP_008844557.1">
    <property type="nucleotide sequence ID" value="NZ_BAEN01000041.1"/>
</dbReference>
<name>K6XST5_9ALTE</name>
<organism evidence="2 3">
    <name type="scientific">Aliiglaciecola lipolytica E3</name>
    <dbReference type="NCBI Taxonomy" id="1127673"/>
    <lineage>
        <taxon>Bacteria</taxon>
        <taxon>Pseudomonadati</taxon>
        <taxon>Pseudomonadota</taxon>
        <taxon>Gammaproteobacteria</taxon>
        <taxon>Alteromonadales</taxon>
        <taxon>Alteromonadaceae</taxon>
        <taxon>Aliiglaciecola</taxon>
    </lineage>
</organism>
<evidence type="ECO:0000313" key="3">
    <source>
        <dbReference type="Proteomes" id="UP000006334"/>
    </source>
</evidence>
<dbReference type="AlphaFoldDB" id="K6XST5"/>
<reference evidence="2 3" key="1">
    <citation type="journal article" date="2017" name="Antonie Van Leeuwenhoek">
        <title>Rhizobium rhizosphaerae sp. nov., a novel species isolated from rice rhizosphere.</title>
        <authorList>
            <person name="Zhao J.J."/>
            <person name="Zhang J."/>
            <person name="Zhang R.J."/>
            <person name="Zhang C.W."/>
            <person name="Yin H.Q."/>
            <person name="Zhang X.X."/>
        </authorList>
    </citation>
    <scope>NUCLEOTIDE SEQUENCE [LARGE SCALE GENOMIC DNA]</scope>
    <source>
        <strain evidence="2 3">E3</strain>
    </source>
</reference>
<dbReference type="STRING" id="1127673.GLIP_2113"/>
<dbReference type="EMBL" id="BAEN01000041">
    <property type="protein sequence ID" value="GAC14741.1"/>
    <property type="molecule type" value="Genomic_DNA"/>
</dbReference>
<dbReference type="InterPro" id="IPR021559">
    <property type="entry name" value="DUF3019"/>
</dbReference>
<proteinExistence type="predicted"/>
<feature type="signal peptide" evidence="1">
    <location>
        <begin position="1"/>
        <end position="25"/>
    </location>
</feature>
<keyword evidence="3" id="KW-1185">Reference proteome</keyword>
<keyword evidence="1" id="KW-0732">Signal</keyword>